<dbReference type="Proteomes" id="UP000887579">
    <property type="component" value="Unplaced"/>
</dbReference>
<protein>
    <submittedName>
        <fullName evidence="2">CUB domain-containing protein</fullName>
    </submittedName>
</protein>
<proteinExistence type="predicted"/>
<evidence type="ECO:0000313" key="2">
    <source>
        <dbReference type="WBParaSite" id="ES5_v2.g10400.t1"/>
    </source>
</evidence>
<evidence type="ECO:0000313" key="1">
    <source>
        <dbReference type="Proteomes" id="UP000887579"/>
    </source>
</evidence>
<dbReference type="WBParaSite" id="ES5_v2.g10400.t1">
    <property type="protein sequence ID" value="ES5_v2.g10400.t1"/>
    <property type="gene ID" value="ES5_v2.g10400"/>
</dbReference>
<accession>A0AC34F055</accession>
<reference evidence="2" key="1">
    <citation type="submission" date="2022-11" db="UniProtKB">
        <authorList>
            <consortium name="WormBaseParasite"/>
        </authorList>
    </citation>
    <scope>IDENTIFICATION</scope>
</reference>
<sequence>MLFIILIFLAAFNIQKSAQTVIECSQSNIPNFTIDNFATLQSPNFPQTLNNTPCNVHIKATNPNNYLWISMLNGAAPVLEILNDRGIVINYPVVFNSVYDDSTTVSYFDGSVFNLNYQNHIEGSYDRFVIFVSAVTKSNTFTSNGCQPPLVDMNNQSTTFTNIDYINGYPAYQRCENVITIPSNHQASISLQQNEYDADSDFVTLTYGNNTIIKWDGSLTPEIYTLTSAANGAKFAFNSDGNTNGAGYKAVFHTYECTCGPSSFVAKCNSTTRITPLNNNWYFCDNMACTYTLTSDCPGAYFHLYPTTDGLRDSDNIILKDNGKIVENITSKSVFGDINNHYLSTNSYNLEFHSGVKSDVVTNQHSKRWYIDVEPVYPKFTAITLDETLTNYVFWLADLKNHDVISVCSSTGQLQMFITSTYSENELDFYKLFDDKGLNNYIGSLKTALPTSYNHVPRNLKSTSGCFALYLPDDNYHLGLNHTILFKTVDQTTNNCENDVSVFQAADSHSISYTISINSTSSGSCKSTILSHITASYAQNYLPYIWIQNIDTASNSKIAFTSTSNTKALFELNSDDASQWQNFGLYTTAINVIVPPSSKIVIQFAQRNSDVNQMQSSSIQKGLIASPSFTGLMQTFDVLTLYQASMANFFHVNFQVKNIYGNPDAILHTSGTNYT</sequence>
<name>A0AC34F055_9BILA</name>
<organism evidence="1 2">
    <name type="scientific">Panagrolaimus sp. ES5</name>
    <dbReference type="NCBI Taxonomy" id="591445"/>
    <lineage>
        <taxon>Eukaryota</taxon>
        <taxon>Metazoa</taxon>
        <taxon>Ecdysozoa</taxon>
        <taxon>Nematoda</taxon>
        <taxon>Chromadorea</taxon>
        <taxon>Rhabditida</taxon>
        <taxon>Tylenchina</taxon>
        <taxon>Panagrolaimomorpha</taxon>
        <taxon>Panagrolaimoidea</taxon>
        <taxon>Panagrolaimidae</taxon>
        <taxon>Panagrolaimus</taxon>
    </lineage>
</organism>